<protein>
    <recommendedName>
        <fullName evidence="4">Secreted protein</fullName>
    </recommendedName>
</protein>
<accession>A0AAN9SUN5</accession>
<evidence type="ECO:0000313" key="2">
    <source>
        <dbReference type="EMBL" id="KAK7406556.1"/>
    </source>
</evidence>
<proteinExistence type="predicted"/>
<feature type="chain" id="PRO_5042963540" description="Secreted protein" evidence="1">
    <location>
        <begin position="23"/>
        <end position="134"/>
    </location>
</feature>
<sequence>MLAVRTISFVFVFVFVFVPGVCEKDRKKVKRCCPAFESSAVSVCAASPPFGIPSFSFFFEYDSTCASFVKAKTEKLQISTFSCWYHRVGILRCWQSQLSVTDSLYCITCFPPATAGIECYVSTVDFSPVKSTHC</sequence>
<evidence type="ECO:0000313" key="3">
    <source>
        <dbReference type="Proteomes" id="UP001386955"/>
    </source>
</evidence>
<keyword evidence="3" id="KW-1185">Reference proteome</keyword>
<comment type="caution">
    <text evidence="2">The sequence shown here is derived from an EMBL/GenBank/DDBJ whole genome shotgun (WGS) entry which is preliminary data.</text>
</comment>
<feature type="signal peptide" evidence="1">
    <location>
        <begin position="1"/>
        <end position="22"/>
    </location>
</feature>
<evidence type="ECO:0000256" key="1">
    <source>
        <dbReference type="SAM" id="SignalP"/>
    </source>
</evidence>
<reference evidence="2 3" key="1">
    <citation type="submission" date="2024-01" db="EMBL/GenBank/DDBJ databases">
        <title>The genomes of 5 underutilized Papilionoideae crops provide insights into root nodulation and disease resistanc.</title>
        <authorList>
            <person name="Jiang F."/>
        </authorList>
    </citation>
    <scope>NUCLEOTIDE SEQUENCE [LARGE SCALE GENOMIC DNA]</scope>
    <source>
        <strain evidence="2">DUOXIRENSHENG_FW03</strain>
        <tissue evidence="2">Leaves</tissue>
    </source>
</reference>
<dbReference type="AlphaFoldDB" id="A0AAN9SUN5"/>
<organism evidence="2 3">
    <name type="scientific">Psophocarpus tetragonolobus</name>
    <name type="common">Winged bean</name>
    <name type="synonym">Dolichos tetragonolobus</name>
    <dbReference type="NCBI Taxonomy" id="3891"/>
    <lineage>
        <taxon>Eukaryota</taxon>
        <taxon>Viridiplantae</taxon>
        <taxon>Streptophyta</taxon>
        <taxon>Embryophyta</taxon>
        <taxon>Tracheophyta</taxon>
        <taxon>Spermatophyta</taxon>
        <taxon>Magnoliopsida</taxon>
        <taxon>eudicotyledons</taxon>
        <taxon>Gunneridae</taxon>
        <taxon>Pentapetalae</taxon>
        <taxon>rosids</taxon>
        <taxon>fabids</taxon>
        <taxon>Fabales</taxon>
        <taxon>Fabaceae</taxon>
        <taxon>Papilionoideae</taxon>
        <taxon>50 kb inversion clade</taxon>
        <taxon>NPAAA clade</taxon>
        <taxon>indigoferoid/millettioid clade</taxon>
        <taxon>Phaseoleae</taxon>
        <taxon>Psophocarpus</taxon>
    </lineage>
</organism>
<evidence type="ECO:0008006" key="4">
    <source>
        <dbReference type="Google" id="ProtNLM"/>
    </source>
</evidence>
<dbReference type="Proteomes" id="UP001386955">
    <property type="component" value="Unassembled WGS sequence"/>
</dbReference>
<gene>
    <name evidence="2" type="ORF">VNO78_08183</name>
</gene>
<name>A0AAN9SUN5_PSOTE</name>
<keyword evidence="1" id="KW-0732">Signal</keyword>
<dbReference type="EMBL" id="JAYMYS010000002">
    <property type="protein sequence ID" value="KAK7406556.1"/>
    <property type="molecule type" value="Genomic_DNA"/>
</dbReference>